<dbReference type="Proteomes" id="UP000585614">
    <property type="component" value="Unassembled WGS sequence"/>
</dbReference>
<sequence>MHHQGLLCPLLTSLRLKNSKDVPCCWAVSSMPWTWEGSLLSGGCWCEGPPGLYGSCAHRVVNMARQPSDSSGCWACMPGCVAHGRVCRTLLLQARSRQPAHPPPRVPTDASARGPRLCCVVVPASFSLFPLPSPLQKVLTGLLYCVC</sequence>
<comment type="caution">
    <text evidence="1">The sequence shown here is derived from an EMBL/GenBank/DDBJ whole genome shotgun (WGS) entry which is preliminary data.</text>
</comment>
<evidence type="ECO:0000313" key="1">
    <source>
        <dbReference type="EMBL" id="KAF6271556.1"/>
    </source>
</evidence>
<gene>
    <name evidence="1" type="ORF">mRhiFer1_009657</name>
</gene>
<evidence type="ECO:0000313" key="2">
    <source>
        <dbReference type="Proteomes" id="UP000585614"/>
    </source>
</evidence>
<organism evidence="1 2">
    <name type="scientific">Rhinolophus ferrumequinum</name>
    <name type="common">Greater horseshoe bat</name>
    <dbReference type="NCBI Taxonomy" id="59479"/>
    <lineage>
        <taxon>Eukaryota</taxon>
        <taxon>Metazoa</taxon>
        <taxon>Chordata</taxon>
        <taxon>Craniata</taxon>
        <taxon>Vertebrata</taxon>
        <taxon>Euteleostomi</taxon>
        <taxon>Mammalia</taxon>
        <taxon>Eutheria</taxon>
        <taxon>Laurasiatheria</taxon>
        <taxon>Chiroptera</taxon>
        <taxon>Yinpterochiroptera</taxon>
        <taxon>Rhinolophoidea</taxon>
        <taxon>Rhinolophidae</taxon>
        <taxon>Rhinolophinae</taxon>
        <taxon>Rhinolophus</taxon>
    </lineage>
</organism>
<dbReference type="EMBL" id="JACAGC010000030">
    <property type="protein sequence ID" value="KAF6271556.1"/>
    <property type="molecule type" value="Genomic_DNA"/>
</dbReference>
<protein>
    <submittedName>
        <fullName evidence="1">Uncharacterized protein</fullName>
    </submittedName>
</protein>
<accession>A0A7J7R5X1</accession>
<name>A0A7J7R5X1_RHIFE</name>
<reference evidence="1 2" key="1">
    <citation type="journal article" date="2020" name="Nature">
        <title>Six reference-quality genomes reveal evolution of bat adaptations.</title>
        <authorList>
            <person name="Jebb D."/>
            <person name="Huang Z."/>
            <person name="Pippel M."/>
            <person name="Hughes G.M."/>
            <person name="Lavrichenko K."/>
            <person name="Devanna P."/>
            <person name="Winkler S."/>
            <person name="Jermiin L.S."/>
            <person name="Skirmuntt E.C."/>
            <person name="Katzourakis A."/>
            <person name="Burkitt-Gray L."/>
            <person name="Ray D.A."/>
            <person name="Sullivan K.A.M."/>
            <person name="Roscito J.G."/>
            <person name="Kirilenko B.M."/>
            <person name="Davalos L.M."/>
            <person name="Corthals A.P."/>
            <person name="Power M.L."/>
            <person name="Jones G."/>
            <person name="Ransome R.D."/>
            <person name="Dechmann D.K.N."/>
            <person name="Locatelli A.G."/>
            <person name="Puechmaille S.J."/>
            <person name="Fedrigo O."/>
            <person name="Jarvis E.D."/>
            <person name="Hiller M."/>
            <person name="Vernes S.C."/>
            <person name="Myers E.W."/>
            <person name="Teeling E.C."/>
        </authorList>
    </citation>
    <scope>NUCLEOTIDE SEQUENCE [LARGE SCALE GENOMIC DNA]</scope>
    <source>
        <strain evidence="1">MRhiFer1</strain>
        <tissue evidence="1">Lung</tissue>
    </source>
</reference>
<dbReference type="AlphaFoldDB" id="A0A7J7R5X1"/>
<proteinExistence type="predicted"/>